<keyword evidence="2" id="KW-0255">Endonuclease</keyword>
<gene>
    <name evidence="2" type="ORF">ABT56_14285</name>
</gene>
<proteinExistence type="predicted"/>
<dbReference type="Gene3D" id="3.20.20.150">
    <property type="entry name" value="Divalent-metal-dependent TIM barrel enzymes"/>
    <property type="match status" value="1"/>
</dbReference>
<evidence type="ECO:0000313" key="3">
    <source>
        <dbReference type="Proteomes" id="UP000036097"/>
    </source>
</evidence>
<comment type="caution">
    <text evidence="2">The sequence shown here is derived from an EMBL/GenBank/DDBJ whole genome shotgun (WGS) entry which is preliminary data.</text>
</comment>
<dbReference type="InterPro" id="IPR013022">
    <property type="entry name" value="Xyl_isomerase-like_TIM-brl"/>
</dbReference>
<dbReference type="SUPFAM" id="SSF51658">
    <property type="entry name" value="Xylose isomerase-like"/>
    <property type="match status" value="1"/>
</dbReference>
<keyword evidence="2" id="KW-0540">Nuclease</keyword>
<dbReference type="InterPro" id="IPR050312">
    <property type="entry name" value="IolE/XylAMocC-like"/>
</dbReference>
<dbReference type="EMBL" id="LDOT01000021">
    <property type="protein sequence ID" value="KLV04626.1"/>
    <property type="molecule type" value="Genomic_DNA"/>
</dbReference>
<sequence length="297" mass="32646">MSNLIACAPCCWGVDSSDNPHNPNWMSVVSEAWLAGYVGIELGPNGFLPQDADTVNTALYFKGLEVCAATLIEPLSDPVYYESILNKSKQLCAMLEKIGCTQLVVIDVVNDVRNQSAGVSASAPRLDDAHWAQMISTIRDIASIAKNYGIRVVVKPQTASYIEFRDEIERVLADLTPADAGLCLDTGQLYYAGMDPADTLLDFADRLEYLNFSDLNEGRFNQALADQIGFRQARINGVMCPLGEGVIDYRAIADVLAKINYRGWITIEQDRDPGQSATAFMDIKKSRQLLMDTGIFV</sequence>
<keyword evidence="3" id="KW-1185">Reference proteome</keyword>
<reference evidence="2 3" key="1">
    <citation type="submission" date="2015-05" db="EMBL/GenBank/DDBJ databases">
        <title>Photobacterium galathea sp. nov.</title>
        <authorList>
            <person name="Machado H."/>
            <person name="Gram L."/>
        </authorList>
    </citation>
    <scope>NUCLEOTIDE SEQUENCE [LARGE SCALE GENOMIC DNA]</scope>
    <source>
        <strain evidence="2 3">CGMCC 1.12159</strain>
    </source>
</reference>
<protein>
    <submittedName>
        <fullName evidence="2">AP endonuclease</fullName>
    </submittedName>
</protein>
<organism evidence="2 3">
    <name type="scientific">Photobacterium aquae</name>
    <dbReference type="NCBI Taxonomy" id="1195763"/>
    <lineage>
        <taxon>Bacteria</taxon>
        <taxon>Pseudomonadati</taxon>
        <taxon>Pseudomonadota</taxon>
        <taxon>Gammaproteobacteria</taxon>
        <taxon>Vibrionales</taxon>
        <taxon>Vibrionaceae</taxon>
        <taxon>Photobacterium</taxon>
    </lineage>
</organism>
<dbReference type="STRING" id="1195763.ABT56_14285"/>
<dbReference type="InterPro" id="IPR036237">
    <property type="entry name" value="Xyl_isomerase-like_sf"/>
</dbReference>
<dbReference type="PANTHER" id="PTHR12110">
    <property type="entry name" value="HYDROXYPYRUVATE ISOMERASE"/>
    <property type="match status" value="1"/>
</dbReference>
<dbReference type="Pfam" id="PF01261">
    <property type="entry name" value="AP_endonuc_2"/>
    <property type="match status" value="1"/>
</dbReference>
<keyword evidence="2" id="KW-0378">Hydrolase</keyword>
<accession>A0A0J1GY84</accession>
<dbReference type="Proteomes" id="UP000036097">
    <property type="component" value="Unassembled WGS sequence"/>
</dbReference>
<dbReference type="OrthoDB" id="9804047at2"/>
<evidence type="ECO:0000259" key="1">
    <source>
        <dbReference type="Pfam" id="PF01261"/>
    </source>
</evidence>
<dbReference type="GO" id="GO:0004519">
    <property type="term" value="F:endonuclease activity"/>
    <property type="evidence" value="ECO:0007669"/>
    <property type="project" value="UniProtKB-KW"/>
</dbReference>
<evidence type="ECO:0000313" key="2">
    <source>
        <dbReference type="EMBL" id="KLV04626.1"/>
    </source>
</evidence>
<feature type="domain" description="Xylose isomerase-like TIM barrel" evidence="1">
    <location>
        <begin position="35"/>
        <end position="273"/>
    </location>
</feature>
<dbReference type="PANTHER" id="PTHR12110:SF41">
    <property type="entry name" value="INOSOSE DEHYDRATASE"/>
    <property type="match status" value="1"/>
</dbReference>
<dbReference type="PATRIC" id="fig|1195763.3.peg.3024"/>
<dbReference type="RefSeq" id="WP_047879562.1">
    <property type="nucleotide sequence ID" value="NZ_LDOT01000021.1"/>
</dbReference>
<name>A0A0J1GY84_9GAMM</name>
<dbReference type="AlphaFoldDB" id="A0A0J1GY84"/>